<dbReference type="AlphaFoldDB" id="A0A0V0QPL7"/>
<dbReference type="PANTHER" id="PTHR23147">
    <property type="entry name" value="SERINE/ARGININE RICH SPLICING FACTOR"/>
    <property type="match status" value="1"/>
</dbReference>
<dbReference type="InterPro" id="IPR035979">
    <property type="entry name" value="RBD_domain_sf"/>
</dbReference>
<dbReference type="GO" id="GO:0003723">
    <property type="term" value="F:RNA binding"/>
    <property type="evidence" value="ECO:0007669"/>
    <property type="project" value="UniProtKB-UniRule"/>
</dbReference>
<comment type="caution">
    <text evidence="4">The sequence shown here is derived from an EMBL/GenBank/DDBJ whole genome shotgun (WGS) entry which is preliminary data.</text>
</comment>
<feature type="compositionally biased region" description="Basic and acidic residues" evidence="2">
    <location>
        <begin position="354"/>
        <end position="366"/>
    </location>
</feature>
<feature type="domain" description="RRM" evidence="3">
    <location>
        <begin position="286"/>
        <end position="357"/>
    </location>
</feature>
<feature type="compositionally biased region" description="Pro residues" evidence="2">
    <location>
        <begin position="801"/>
        <end position="813"/>
    </location>
</feature>
<feature type="compositionally biased region" description="Low complexity" evidence="2">
    <location>
        <begin position="14"/>
        <end position="56"/>
    </location>
</feature>
<dbReference type="InterPro" id="IPR050907">
    <property type="entry name" value="SRSF"/>
</dbReference>
<dbReference type="PROSITE" id="PS50102">
    <property type="entry name" value="RRM"/>
    <property type="match status" value="3"/>
</dbReference>
<evidence type="ECO:0000313" key="4">
    <source>
        <dbReference type="EMBL" id="KRX04339.1"/>
    </source>
</evidence>
<proteinExistence type="predicted"/>
<feature type="compositionally biased region" description="Low complexity" evidence="2">
    <location>
        <begin position="692"/>
        <end position="704"/>
    </location>
</feature>
<dbReference type="InterPro" id="IPR000504">
    <property type="entry name" value="RRM_dom"/>
</dbReference>
<dbReference type="OrthoDB" id="5970at2759"/>
<dbReference type="CDD" id="cd00590">
    <property type="entry name" value="RRM_SF"/>
    <property type="match status" value="1"/>
</dbReference>
<sequence length="821" mass="94552">MSGLAGLPIPGHINQTANNQSANNSISNPQQQQPPSIQSLNQNQNQNPQNLSQSQSYIPPPYQPPHQNNQNNLPPPQYNNNNNQNNGANKQQQNFNHQPYQHNPYQQQQQLQQDQSQEGGLRGLQMPPELENKLKLKQPPKNKNSHNQHNSYNQHNQHNQQQSYHNQGPCSIKYPRLYVGKYGKGTTQKDILQIFKKYGKIVDHLIKDEFSFIEFANIYDAEKALQELDGTKIKGQRILVQESKPRNQQEAIKQGKPLPQEKSGNSRGGGAGGDRGNSRKQTQQSARLYVGRIAGAREHDLRNLFSQCGQIVDVMIAREGEYAFVEFSNTYSAHDAIERFNGFEFRGSRLLVEESKPRDSKKDKNNDQNGKNYNQKISSHRGGTSPSRGKSVAGARTVNSSHYAKIRGLPFNYKINETLEEVQKEVPDVLKQDVIYEFDICGKFTGSVYINLQKFPEKFKNLKNLEKLQLGKRYIEVIPVDDHDYQYGIDNNITSDPRINPISESETTKGYIRIRGLPYKCTIEQIQLLLKGFQIVDVKLLNNNERAAGECLVVFTSKEAAIHSLHWQNQQVEGRYVEITLSNEKEFENFKQNNFDIDIIKALTSKEEQRLQNDRNERIKQQQSRRKPSYDNRDNYRSRERSRDRSRNQRGDNKRTYNQRDNNRDRKNSYQDRERRPQYSQNYNEPPPPPQYDRNYPPQNQRPLQPQPQPQHQPPPYYPNPSHYPPQNQGPPIQPQHPPFPQQQQQPQQQQFGPPPIQQQQFGPPGGPVYYGAPPPNLPPMNYGPPPQQQQQQQFNNGMAGPPPGYQQGPPPANFKKNAFY</sequence>
<name>A0A0V0QPL7_PSEPJ</name>
<dbReference type="Pfam" id="PF00076">
    <property type="entry name" value="RRM_1"/>
    <property type="match status" value="3"/>
</dbReference>
<evidence type="ECO:0000256" key="1">
    <source>
        <dbReference type="PROSITE-ProRule" id="PRU00176"/>
    </source>
</evidence>
<keyword evidence="5" id="KW-1185">Reference proteome</keyword>
<feature type="compositionally biased region" description="Basic and acidic residues" evidence="2">
    <location>
        <begin position="628"/>
        <end position="655"/>
    </location>
</feature>
<reference evidence="4 5" key="1">
    <citation type="journal article" date="2015" name="Sci. Rep.">
        <title>Genome of the facultative scuticociliatosis pathogen Pseudocohnilembus persalinus provides insight into its virulence through horizontal gene transfer.</title>
        <authorList>
            <person name="Xiong J."/>
            <person name="Wang G."/>
            <person name="Cheng J."/>
            <person name="Tian M."/>
            <person name="Pan X."/>
            <person name="Warren A."/>
            <person name="Jiang C."/>
            <person name="Yuan D."/>
            <person name="Miao W."/>
        </authorList>
    </citation>
    <scope>NUCLEOTIDE SEQUENCE [LARGE SCALE GENOMIC DNA]</scope>
    <source>
        <strain evidence="4">36N120E</strain>
    </source>
</reference>
<keyword evidence="1" id="KW-0694">RNA-binding</keyword>
<feature type="region of interest" description="Disordered" evidence="2">
    <location>
        <begin position="608"/>
        <end position="821"/>
    </location>
</feature>
<feature type="compositionally biased region" description="Basic and acidic residues" evidence="2">
    <location>
        <begin position="661"/>
        <end position="677"/>
    </location>
</feature>
<dbReference type="InterPro" id="IPR012677">
    <property type="entry name" value="Nucleotide-bd_a/b_plait_sf"/>
</dbReference>
<feature type="compositionally biased region" description="Basic and acidic residues" evidence="2">
    <location>
        <begin position="608"/>
        <end position="620"/>
    </location>
</feature>
<dbReference type="InParanoid" id="A0A0V0QPL7"/>
<dbReference type="SUPFAM" id="SSF54928">
    <property type="entry name" value="RNA-binding domain, RBD"/>
    <property type="match status" value="3"/>
</dbReference>
<dbReference type="Gene3D" id="3.30.70.330">
    <property type="match status" value="4"/>
</dbReference>
<protein>
    <recommendedName>
        <fullName evidence="3">RRM domain-containing protein</fullName>
    </recommendedName>
</protein>
<dbReference type="Proteomes" id="UP000054937">
    <property type="component" value="Unassembled WGS sequence"/>
</dbReference>
<organism evidence="4 5">
    <name type="scientific">Pseudocohnilembus persalinus</name>
    <name type="common">Ciliate</name>
    <dbReference type="NCBI Taxonomy" id="266149"/>
    <lineage>
        <taxon>Eukaryota</taxon>
        <taxon>Sar</taxon>
        <taxon>Alveolata</taxon>
        <taxon>Ciliophora</taxon>
        <taxon>Intramacronucleata</taxon>
        <taxon>Oligohymenophorea</taxon>
        <taxon>Scuticociliatia</taxon>
        <taxon>Philasterida</taxon>
        <taxon>Pseudocohnilembidae</taxon>
        <taxon>Pseudocohnilembus</taxon>
    </lineage>
</organism>
<feature type="region of interest" description="Disordered" evidence="2">
    <location>
        <begin position="354"/>
        <end position="395"/>
    </location>
</feature>
<feature type="compositionally biased region" description="Pro residues" evidence="2">
    <location>
        <begin position="705"/>
        <end position="741"/>
    </location>
</feature>
<feature type="region of interest" description="Disordered" evidence="2">
    <location>
        <begin position="1"/>
        <end position="169"/>
    </location>
</feature>
<feature type="compositionally biased region" description="Low complexity" evidence="2">
    <location>
        <begin position="147"/>
        <end position="167"/>
    </location>
</feature>
<feature type="compositionally biased region" description="Low complexity" evidence="2">
    <location>
        <begin position="367"/>
        <end position="376"/>
    </location>
</feature>
<evidence type="ECO:0000259" key="3">
    <source>
        <dbReference type="PROSITE" id="PS50102"/>
    </source>
</evidence>
<feature type="domain" description="RRM" evidence="3">
    <location>
        <begin position="510"/>
        <end position="584"/>
    </location>
</feature>
<feature type="compositionally biased region" description="Low complexity" evidence="2">
    <location>
        <begin position="65"/>
        <end position="117"/>
    </location>
</feature>
<gene>
    <name evidence="4" type="ORF">PPERSA_03579</name>
</gene>
<feature type="domain" description="RRM" evidence="3">
    <location>
        <begin position="175"/>
        <end position="245"/>
    </location>
</feature>
<evidence type="ECO:0000313" key="5">
    <source>
        <dbReference type="Proteomes" id="UP000054937"/>
    </source>
</evidence>
<dbReference type="EMBL" id="LDAU01000119">
    <property type="protein sequence ID" value="KRX04339.1"/>
    <property type="molecule type" value="Genomic_DNA"/>
</dbReference>
<feature type="compositionally biased region" description="Basic residues" evidence="2">
    <location>
        <begin position="135"/>
        <end position="146"/>
    </location>
</feature>
<feature type="region of interest" description="Disordered" evidence="2">
    <location>
        <begin position="240"/>
        <end position="284"/>
    </location>
</feature>
<accession>A0A0V0QPL7</accession>
<evidence type="ECO:0000256" key="2">
    <source>
        <dbReference type="SAM" id="MobiDB-lite"/>
    </source>
</evidence>
<feature type="compositionally biased region" description="Gly residues" evidence="2">
    <location>
        <begin position="266"/>
        <end position="275"/>
    </location>
</feature>
<dbReference type="SMART" id="SM00360">
    <property type="entry name" value="RRM"/>
    <property type="match status" value="3"/>
</dbReference>
<dbReference type="CDD" id="cd12254">
    <property type="entry name" value="RRM_hnRNPH_ESRPs_RBM12_like"/>
    <property type="match status" value="1"/>
</dbReference>
<feature type="compositionally biased region" description="Pro residues" evidence="2">
    <location>
        <begin position="773"/>
        <end position="788"/>
    </location>
</feature>
<feature type="compositionally biased region" description="Low complexity" evidence="2">
    <location>
        <begin position="742"/>
        <end position="763"/>
    </location>
</feature>